<protein>
    <submittedName>
        <fullName evidence="2">Uncharacterized protein</fullName>
    </submittedName>
</protein>
<dbReference type="Proteomes" id="UP001630127">
    <property type="component" value="Unassembled WGS sequence"/>
</dbReference>
<dbReference type="AlphaFoldDB" id="A0ABD2Z4X2"/>
<proteinExistence type="inferred from homology"/>
<dbReference type="PANTHER" id="PTHR11926:SF774">
    <property type="entry name" value="UDP-GLYCOSYLTRANSFERASE 85A1-RELATED"/>
    <property type="match status" value="1"/>
</dbReference>
<organism evidence="2 3">
    <name type="scientific">Cinchona calisaya</name>
    <dbReference type="NCBI Taxonomy" id="153742"/>
    <lineage>
        <taxon>Eukaryota</taxon>
        <taxon>Viridiplantae</taxon>
        <taxon>Streptophyta</taxon>
        <taxon>Embryophyta</taxon>
        <taxon>Tracheophyta</taxon>
        <taxon>Spermatophyta</taxon>
        <taxon>Magnoliopsida</taxon>
        <taxon>eudicotyledons</taxon>
        <taxon>Gunneridae</taxon>
        <taxon>Pentapetalae</taxon>
        <taxon>asterids</taxon>
        <taxon>lamiids</taxon>
        <taxon>Gentianales</taxon>
        <taxon>Rubiaceae</taxon>
        <taxon>Cinchonoideae</taxon>
        <taxon>Cinchoneae</taxon>
        <taxon>Cinchona</taxon>
    </lineage>
</organism>
<reference evidence="2 3" key="1">
    <citation type="submission" date="2024-11" db="EMBL/GenBank/DDBJ databases">
        <title>A near-complete genome assembly of Cinchona calisaya.</title>
        <authorList>
            <person name="Lian D.C."/>
            <person name="Zhao X.W."/>
            <person name="Wei L."/>
        </authorList>
    </citation>
    <scope>NUCLEOTIDE SEQUENCE [LARGE SCALE GENOMIC DNA]</scope>
    <source>
        <tissue evidence="2">Nenye</tissue>
    </source>
</reference>
<sequence length="118" mass="12701">MGSTALLEKKPHAVCIPYPAEGHIKPMLKYRGPDALNGLPDFQFKTIPDGLPPSDVLDATQDIPSLCESTSTHCLSPFKDLLANLNDYSSSKVPQVSCVVSDGAMSFTLAAAQEFRHP</sequence>
<keyword evidence="3" id="KW-1185">Reference proteome</keyword>
<dbReference type="SUPFAM" id="SSF53756">
    <property type="entry name" value="UDP-Glycosyltransferase/glycogen phosphorylase"/>
    <property type="match status" value="1"/>
</dbReference>
<dbReference type="PANTHER" id="PTHR11926">
    <property type="entry name" value="GLUCOSYL/GLUCURONOSYL TRANSFERASES"/>
    <property type="match status" value="1"/>
</dbReference>
<comment type="similarity">
    <text evidence="1">Belongs to the UDP-glycosyltransferase family.</text>
</comment>
<name>A0ABD2Z4X2_9GENT</name>
<gene>
    <name evidence="2" type="ORF">ACH5RR_026895</name>
</gene>
<dbReference type="Gene3D" id="3.40.50.2000">
    <property type="entry name" value="Glycogen Phosphorylase B"/>
    <property type="match status" value="1"/>
</dbReference>
<evidence type="ECO:0000313" key="2">
    <source>
        <dbReference type="EMBL" id="KAL3514178.1"/>
    </source>
</evidence>
<dbReference type="EMBL" id="JBJUIK010000011">
    <property type="protein sequence ID" value="KAL3514178.1"/>
    <property type="molecule type" value="Genomic_DNA"/>
</dbReference>
<evidence type="ECO:0000313" key="3">
    <source>
        <dbReference type="Proteomes" id="UP001630127"/>
    </source>
</evidence>
<evidence type="ECO:0000256" key="1">
    <source>
        <dbReference type="ARBA" id="ARBA00009995"/>
    </source>
</evidence>
<accession>A0ABD2Z4X2</accession>
<comment type="caution">
    <text evidence="2">The sequence shown here is derived from an EMBL/GenBank/DDBJ whole genome shotgun (WGS) entry which is preliminary data.</text>
</comment>